<evidence type="ECO:0008006" key="8">
    <source>
        <dbReference type="Google" id="ProtNLM"/>
    </source>
</evidence>
<dbReference type="InterPro" id="IPR003220">
    <property type="entry name" value="InsA_N_dom_Znf"/>
</dbReference>
<reference evidence="7" key="1">
    <citation type="submission" date="2019-03" db="EMBL/GenBank/DDBJ databases">
        <title>Single cell metagenomics reveals metabolic interactions within the superorganism composed of flagellate Streblomastix strix and complex community of Bacteroidetes bacteria on its surface.</title>
        <authorList>
            <person name="Treitli S.C."/>
            <person name="Kolisko M."/>
            <person name="Husnik F."/>
            <person name="Keeling P."/>
            <person name="Hampl V."/>
        </authorList>
    </citation>
    <scope>NUCLEOTIDE SEQUENCE</scope>
    <source>
        <strain evidence="7">STM</strain>
    </source>
</reference>
<name>A0A5J4REF6_9ZZZZ</name>
<comment type="similarity">
    <text evidence="2">Belongs to the IS1 elements InsA family.</text>
</comment>
<feature type="domain" description="Insertion element IS1 protein InsA helix-turn-helix" evidence="6">
    <location>
        <begin position="43"/>
        <end position="85"/>
    </location>
</feature>
<comment type="caution">
    <text evidence="7">The sequence shown here is derived from an EMBL/GenBank/DDBJ whole genome shotgun (WGS) entry which is preliminary data.</text>
</comment>
<protein>
    <recommendedName>
        <fullName evidence="8">InsA N-terminal domain-containing protein</fullName>
    </recommendedName>
</protein>
<accession>A0A5J4REF6</accession>
<proteinExistence type="inferred from homology"/>
<comment type="function">
    <text evidence="1">Absolutely required for transposition of IS1.</text>
</comment>
<dbReference type="PANTHER" id="PTHR47923">
    <property type="entry name" value="INSERTION ELEMENT IS1 1 PROTEIN INSA-RELATED"/>
    <property type="match status" value="1"/>
</dbReference>
<evidence type="ECO:0000256" key="3">
    <source>
        <dbReference type="ARBA" id="ARBA00022578"/>
    </source>
</evidence>
<gene>
    <name evidence="7" type="ORF">EZS27_019428</name>
</gene>
<evidence type="ECO:0000259" key="5">
    <source>
        <dbReference type="Pfam" id="PF03811"/>
    </source>
</evidence>
<evidence type="ECO:0000256" key="1">
    <source>
        <dbReference type="ARBA" id="ARBA00004091"/>
    </source>
</evidence>
<evidence type="ECO:0000313" key="7">
    <source>
        <dbReference type="EMBL" id="KAA6332028.1"/>
    </source>
</evidence>
<evidence type="ECO:0000259" key="6">
    <source>
        <dbReference type="Pfam" id="PF12759"/>
    </source>
</evidence>
<dbReference type="AlphaFoldDB" id="A0A5J4REF6"/>
<evidence type="ECO:0000256" key="2">
    <source>
        <dbReference type="ARBA" id="ARBA00006212"/>
    </source>
</evidence>
<feature type="domain" description="InsA N-terminal zinc ribbon" evidence="5">
    <location>
        <begin position="6"/>
        <end position="36"/>
    </location>
</feature>
<dbReference type="PANTHER" id="PTHR47923:SF1">
    <property type="entry name" value="INSERTION ELEMENT IS1 1 PROTEIN INSA-RELATED"/>
    <property type="match status" value="1"/>
</dbReference>
<sequence>MIHSEEIHCPYCNSNNLQKNGKSSTGEQRWRCKGCKKYFQRSYRYNARKQGIKDKIIEMTLNSSGVRDIGRVLKISKDTVVALLRKNATH</sequence>
<dbReference type="InterPro" id="IPR051252">
    <property type="entry name" value="IS1_transposase_InsA"/>
</dbReference>
<evidence type="ECO:0000256" key="4">
    <source>
        <dbReference type="ARBA" id="ARBA00023172"/>
    </source>
</evidence>
<dbReference type="Pfam" id="PF12759">
    <property type="entry name" value="HTH_Tnp_IS1"/>
    <property type="match status" value="1"/>
</dbReference>
<dbReference type="InterPro" id="IPR024431">
    <property type="entry name" value="InsA_HTH_dom"/>
</dbReference>
<dbReference type="Pfam" id="PF03811">
    <property type="entry name" value="Zn_ribbon_InsA"/>
    <property type="match status" value="1"/>
</dbReference>
<dbReference type="EMBL" id="SNRY01001294">
    <property type="protein sequence ID" value="KAA6332028.1"/>
    <property type="molecule type" value="Genomic_DNA"/>
</dbReference>
<organism evidence="7">
    <name type="scientific">termite gut metagenome</name>
    <dbReference type="NCBI Taxonomy" id="433724"/>
    <lineage>
        <taxon>unclassified sequences</taxon>
        <taxon>metagenomes</taxon>
        <taxon>organismal metagenomes</taxon>
    </lineage>
</organism>
<dbReference type="GO" id="GO:0006313">
    <property type="term" value="P:DNA transposition"/>
    <property type="evidence" value="ECO:0007669"/>
    <property type="project" value="InterPro"/>
</dbReference>
<keyword evidence="4" id="KW-0233">DNA recombination</keyword>
<keyword evidence="3" id="KW-0815">Transposition</keyword>